<dbReference type="OrthoDB" id="410932at2759"/>
<evidence type="ECO:0000313" key="2">
    <source>
        <dbReference type="EMBL" id="CAE7775017.1"/>
    </source>
</evidence>
<gene>
    <name evidence="2" type="ORF">SNEC2469_LOCUS22672</name>
</gene>
<feature type="region of interest" description="Disordered" evidence="1">
    <location>
        <begin position="572"/>
        <end position="629"/>
    </location>
</feature>
<evidence type="ECO:0000313" key="3">
    <source>
        <dbReference type="Proteomes" id="UP000601435"/>
    </source>
</evidence>
<dbReference type="AlphaFoldDB" id="A0A812YD08"/>
<evidence type="ECO:0000256" key="1">
    <source>
        <dbReference type="SAM" id="MobiDB-lite"/>
    </source>
</evidence>
<reference evidence="2" key="1">
    <citation type="submission" date="2021-02" db="EMBL/GenBank/DDBJ databases">
        <authorList>
            <person name="Dougan E. K."/>
            <person name="Rhodes N."/>
            <person name="Thang M."/>
            <person name="Chan C."/>
        </authorList>
    </citation>
    <scope>NUCLEOTIDE SEQUENCE</scope>
</reference>
<dbReference type="EMBL" id="CAJNJA010041433">
    <property type="protein sequence ID" value="CAE7775017.1"/>
    <property type="molecule type" value="Genomic_DNA"/>
</dbReference>
<dbReference type="Gene3D" id="3.40.50.300">
    <property type="entry name" value="P-loop containing nucleotide triphosphate hydrolases"/>
    <property type="match status" value="1"/>
</dbReference>
<feature type="region of interest" description="Disordered" evidence="1">
    <location>
        <begin position="489"/>
        <end position="523"/>
    </location>
</feature>
<dbReference type="Proteomes" id="UP000601435">
    <property type="component" value="Unassembled WGS sequence"/>
</dbReference>
<dbReference type="SUPFAM" id="SSF52540">
    <property type="entry name" value="P-loop containing nucleoside triphosphate hydrolases"/>
    <property type="match status" value="1"/>
</dbReference>
<name>A0A812YD08_9DINO</name>
<feature type="non-terminal residue" evidence="2">
    <location>
        <position position="1"/>
    </location>
</feature>
<comment type="caution">
    <text evidence="2">The sequence shown here is derived from an EMBL/GenBank/DDBJ whole genome shotgun (WGS) entry which is preliminary data.</text>
</comment>
<feature type="compositionally biased region" description="Low complexity" evidence="1">
    <location>
        <begin position="497"/>
        <end position="516"/>
    </location>
</feature>
<proteinExistence type="predicted"/>
<protein>
    <submittedName>
        <fullName evidence="2">Uncharacterized protein</fullName>
    </submittedName>
</protein>
<feature type="compositionally biased region" description="Low complexity" evidence="1">
    <location>
        <begin position="607"/>
        <end position="623"/>
    </location>
</feature>
<dbReference type="InterPro" id="IPR027417">
    <property type="entry name" value="P-loop_NTPase"/>
</dbReference>
<keyword evidence="3" id="KW-1185">Reference proteome</keyword>
<sequence>EADGPVDQFADLRCVTKQIKYAGSTVHFWTFPHSNKPDAITATDHGKKCLGKALKQVYGADCIAYYCIVAEQHASSSRRWERTWHWHAVLKLSRRVKWKAVAKNLRERGFYGRLALPQFHADIWRILRYVLCPSLKKSHSELDGDPYFSSTFPLEQMESKMRKFSNASFRPSDMFNALRNLRPRLTSYQELIAWAAQQRERGNGKFQEFMARQGPKMQPLFLSWQTMLTETSTPRQREERLRLWAAASQEACVCYEPSRLREALDNLLEHHGKSAGRFAFCILRLLKLGTAAKNNNLLLYGESNSGKTGLTRPLMHIFENRTFLRPNKGDTFPLMGLEQHLITVFQDWRLSSSPIPWDTLLLLLEGESVTAAVKGAGSVLVHSPPPVIMTCQAKVQPRTAKGEIDEAERLAFHNRFQLRWHFKYALPQEQRDNKLKLCYRCKGCYSRWINDNYQEYIKQNPGIDSELVDFEEALARTDPLESLEAVGRKRKAEHPLASTPSEAAPPVASEPAVHAARPPSLPHSWSAEFEEHSTSILAQPWTPPESSAEASWPAWTPPRTAVPLEHLDEELAQPWTPLGPPPTSPEVSRPWSPHWETPPEIHAAFRSQIAQAVSSSQSDALSSPEWRTPPKILEAFRQGL</sequence>
<accession>A0A812YD08</accession>
<organism evidence="2 3">
    <name type="scientific">Symbiodinium necroappetens</name>
    <dbReference type="NCBI Taxonomy" id="1628268"/>
    <lineage>
        <taxon>Eukaryota</taxon>
        <taxon>Sar</taxon>
        <taxon>Alveolata</taxon>
        <taxon>Dinophyceae</taxon>
        <taxon>Suessiales</taxon>
        <taxon>Symbiodiniaceae</taxon>
        <taxon>Symbiodinium</taxon>
    </lineage>
</organism>